<feature type="transmembrane region" description="Helical" evidence="6">
    <location>
        <begin position="281"/>
        <end position="300"/>
    </location>
</feature>
<feature type="domain" description="EamA" evidence="7">
    <location>
        <begin position="12"/>
        <end position="146"/>
    </location>
</feature>
<evidence type="ECO:0000313" key="9">
    <source>
        <dbReference type="Proteomes" id="UP000503840"/>
    </source>
</evidence>
<evidence type="ECO:0000259" key="7">
    <source>
        <dbReference type="Pfam" id="PF00892"/>
    </source>
</evidence>
<feature type="transmembrane region" description="Helical" evidence="6">
    <location>
        <begin position="73"/>
        <end position="94"/>
    </location>
</feature>
<feature type="transmembrane region" description="Helical" evidence="6">
    <location>
        <begin position="256"/>
        <end position="275"/>
    </location>
</feature>
<evidence type="ECO:0000256" key="5">
    <source>
        <dbReference type="ARBA" id="ARBA00023136"/>
    </source>
</evidence>
<name>A0A7J0BMI6_9BACT</name>
<dbReference type="Pfam" id="PF00892">
    <property type="entry name" value="EamA"/>
    <property type="match status" value="2"/>
</dbReference>
<dbReference type="GO" id="GO:0005886">
    <property type="term" value="C:plasma membrane"/>
    <property type="evidence" value="ECO:0007669"/>
    <property type="project" value="UniProtKB-SubCell"/>
</dbReference>
<evidence type="ECO:0000256" key="1">
    <source>
        <dbReference type="ARBA" id="ARBA00004651"/>
    </source>
</evidence>
<keyword evidence="2" id="KW-1003">Cell membrane</keyword>
<dbReference type="PANTHER" id="PTHR42920">
    <property type="entry name" value="OS03G0707200 PROTEIN-RELATED"/>
    <property type="match status" value="1"/>
</dbReference>
<dbReference type="SUPFAM" id="SSF103481">
    <property type="entry name" value="Multidrug resistance efflux transporter EmrE"/>
    <property type="match status" value="2"/>
</dbReference>
<feature type="transmembrane region" description="Helical" evidence="6">
    <location>
        <begin position="100"/>
        <end position="119"/>
    </location>
</feature>
<feature type="transmembrane region" description="Helical" evidence="6">
    <location>
        <begin position="45"/>
        <end position="64"/>
    </location>
</feature>
<evidence type="ECO:0000256" key="4">
    <source>
        <dbReference type="ARBA" id="ARBA00022989"/>
    </source>
</evidence>
<dbReference type="AlphaFoldDB" id="A0A7J0BMI6"/>
<feature type="transmembrane region" description="Helical" evidence="6">
    <location>
        <begin position="131"/>
        <end position="147"/>
    </location>
</feature>
<proteinExistence type="predicted"/>
<dbReference type="InterPro" id="IPR000620">
    <property type="entry name" value="EamA_dom"/>
</dbReference>
<evidence type="ECO:0000313" key="8">
    <source>
        <dbReference type="EMBL" id="GFM34947.1"/>
    </source>
</evidence>
<protein>
    <submittedName>
        <fullName evidence="8">Permease</fullName>
    </submittedName>
</protein>
<dbReference type="InterPro" id="IPR051258">
    <property type="entry name" value="Diverse_Substrate_Transporter"/>
</dbReference>
<feature type="transmembrane region" description="Helical" evidence="6">
    <location>
        <begin position="159"/>
        <end position="180"/>
    </location>
</feature>
<keyword evidence="4 6" id="KW-1133">Transmembrane helix</keyword>
<sequence length="321" mass="35035">MNWNTFKMTHVAGYLFIVLSIINWSGNFVASRGMASMGDPGTLNLLRWGFATLLFVPFGIRALWQERSEVIKLFIPLSVIALCGISLFDTLIFLAGHTSAALNMSLISTLSPLLTALTAQCFLGEKFHSRMYVGIGVSFLGVCLLVTNGDLMRLATMEFASGDIIILMTALMSAVYNHTLKLVTDRVSQTTLLMAICLLGSIYLIPVALWEGGGTIVMPEMSSALVWSLVYLAVFASLLCYLLWNMAVQVLGATKTAMFYYTLPPVSGFAAWLVLGEPVTVAQLLSGGIILAGIIIALYAKTPRWMRIKVAPHEQFAQNTE</sequence>
<keyword evidence="9" id="KW-1185">Reference proteome</keyword>
<reference evidence="8 9" key="1">
    <citation type="submission" date="2020-05" db="EMBL/GenBank/DDBJ databases">
        <title>Draft genome sequence of Desulfovibrio sp. strain HN2T.</title>
        <authorList>
            <person name="Ueno A."/>
            <person name="Tamazawa S."/>
            <person name="Tamamura S."/>
            <person name="Murakami T."/>
            <person name="Kiyama T."/>
            <person name="Inomata H."/>
            <person name="Amano Y."/>
            <person name="Miyakawa K."/>
            <person name="Tamaki H."/>
            <person name="Naganuma T."/>
            <person name="Kaneko K."/>
        </authorList>
    </citation>
    <scope>NUCLEOTIDE SEQUENCE [LARGE SCALE GENOMIC DNA]</scope>
    <source>
        <strain evidence="8 9">HN2</strain>
    </source>
</reference>
<feature type="transmembrane region" description="Helical" evidence="6">
    <location>
        <begin position="224"/>
        <end position="244"/>
    </location>
</feature>
<dbReference type="InterPro" id="IPR037185">
    <property type="entry name" value="EmrE-like"/>
</dbReference>
<feature type="domain" description="EamA" evidence="7">
    <location>
        <begin position="161"/>
        <end position="298"/>
    </location>
</feature>
<dbReference type="EMBL" id="BLVO01000016">
    <property type="protein sequence ID" value="GFM34947.1"/>
    <property type="molecule type" value="Genomic_DNA"/>
</dbReference>
<evidence type="ECO:0000256" key="3">
    <source>
        <dbReference type="ARBA" id="ARBA00022692"/>
    </source>
</evidence>
<accession>A0A7J0BMI6</accession>
<dbReference type="RefSeq" id="WP_174406593.1">
    <property type="nucleotide sequence ID" value="NZ_BLVO01000016.1"/>
</dbReference>
<comment type="subcellular location">
    <subcellularLocation>
        <location evidence="1">Cell membrane</location>
        <topology evidence="1">Multi-pass membrane protein</topology>
    </subcellularLocation>
</comment>
<dbReference type="Proteomes" id="UP000503840">
    <property type="component" value="Unassembled WGS sequence"/>
</dbReference>
<dbReference type="PANTHER" id="PTHR42920:SF11">
    <property type="entry name" value="INNER MEMBRANE PROTEIN YTFF"/>
    <property type="match status" value="1"/>
</dbReference>
<keyword evidence="3 6" id="KW-0812">Transmembrane</keyword>
<feature type="transmembrane region" description="Helical" evidence="6">
    <location>
        <begin position="192"/>
        <end position="212"/>
    </location>
</feature>
<gene>
    <name evidence="8" type="ORF">DSM101010T_33120</name>
</gene>
<feature type="transmembrane region" description="Helical" evidence="6">
    <location>
        <begin position="12"/>
        <end position="30"/>
    </location>
</feature>
<evidence type="ECO:0000256" key="6">
    <source>
        <dbReference type="SAM" id="Phobius"/>
    </source>
</evidence>
<organism evidence="8 9">
    <name type="scientific">Desulfovibrio subterraneus</name>
    <dbReference type="NCBI Taxonomy" id="2718620"/>
    <lineage>
        <taxon>Bacteria</taxon>
        <taxon>Pseudomonadati</taxon>
        <taxon>Thermodesulfobacteriota</taxon>
        <taxon>Desulfovibrionia</taxon>
        <taxon>Desulfovibrionales</taxon>
        <taxon>Desulfovibrionaceae</taxon>
        <taxon>Desulfovibrio</taxon>
    </lineage>
</organism>
<evidence type="ECO:0000256" key="2">
    <source>
        <dbReference type="ARBA" id="ARBA00022475"/>
    </source>
</evidence>
<keyword evidence="5 6" id="KW-0472">Membrane</keyword>
<comment type="caution">
    <text evidence="8">The sequence shown here is derived from an EMBL/GenBank/DDBJ whole genome shotgun (WGS) entry which is preliminary data.</text>
</comment>